<keyword evidence="2" id="KW-0677">Repeat</keyword>
<feature type="domain" description="C2H2-type" evidence="8">
    <location>
        <begin position="873"/>
        <end position="901"/>
    </location>
</feature>
<feature type="domain" description="C2H2-type" evidence="8">
    <location>
        <begin position="1109"/>
        <end position="1137"/>
    </location>
</feature>
<dbReference type="InterPro" id="IPR036236">
    <property type="entry name" value="Znf_C2H2_sf"/>
</dbReference>
<dbReference type="Proteomes" id="UP001107558">
    <property type="component" value="Chromosome 4"/>
</dbReference>
<proteinExistence type="predicted"/>
<dbReference type="AlphaFoldDB" id="A0A9J6BDQ3"/>
<feature type="binding site" evidence="6">
    <location>
        <position position="92"/>
    </location>
    <ligand>
        <name>Zn(2+)</name>
        <dbReference type="ChEBI" id="CHEBI:29105"/>
    </ligand>
</feature>
<feature type="binding site" evidence="6">
    <location>
        <position position="58"/>
    </location>
    <ligand>
        <name>Zn(2+)</name>
        <dbReference type="ChEBI" id="CHEBI:29105"/>
    </ligand>
</feature>
<feature type="domain" description="C2H2-type" evidence="8">
    <location>
        <begin position="1142"/>
        <end position="1170"/>
    </location>
</feature>
<name>A0A9J6BDQ3_POLVA</name>
<evidence type="ECO:0000256" key="3">
    <source>
        <dbReference type="ARBA" id="ARBA00022771"/>
    </source>
</evidence>
<dbReference type="PROSITE" id="PS00028">
    <property type="entry name" value="ZINC_FINGER_C2H2_1"/>
    <property type="match status" value="9"/>
</dbReference>
<feature type="binding site" evidence="6">
    <location>
        <position position="141"/>
    </location>
    <ligand>
        <name>Zn(2+)</name>
        <dbReference type="ChEBI" id="CHEBI:29105"/>
    </ligand>
</feature>
<dbReference type="SMART" id="SM00355">
    <property type="entry name" value="ZnF_C2H2"/>
    <property type="match status" value="16"/>
</dbReference>
<evidence type="ECO:0000256" key="1">
    <source>
        <dbReference type="ARBA" id="ARBA00022723"/>
    </source>
</evidence>
<dbReference type="SUPFAM" id="SSF57716">
    <property type="entry name" value="Glucocorticoid receptor-like (DNA-binding domain)"/>
    <property type="match status" value="1"/>
</dbReference>
<evidence type="ECO:0000313" key="11">
    <source>
        <dbReference type="Proteomes" id="UP001107558"/>
    </source>
</evidence>
<feature type="domain" description="C2H2-type" evidence="8">
    <location>
        <begin position="844"/>
        <end position="866"/>
    </location>
</feature>
<feature type="binding site" evidence="6">
    <location>
        <position position="55"/>
    </location>
    <ligand>
        <name>Zn(2+)</name>
        <dbReference type="ChEBI" id="CHEBI:29105"/>
    </ligand>
</feature>
<feature type="domain" description="ZAD" evidence="9">
    <location>
        <begin position="9"/>
        <end position="82"/>
    </location>
</feature>
<comment type="caution">
    <text evidence="10">The sequence shown here is derived from an EMBL/GenBank/DDBJ whole genome shotgun (WGS) entry which is preliminary data.</text>
</comment>
<evidence type="ECO:0008006" key="12">
    <source>
        <dbReference type="Google" id="ProtNLM"/>
    </source>
</evidence>
<reference evidence="10" key="1">
    <citation type="submission" date="2021-03" db="EMBL/GenBank/DDBJ databases">
        <title>Chromosome level genome of the anhydrobiotic midge Polypedilum vanderplanki.</title>
        <authorList>
            <person name="Yoshida Y."/>
            <person name="Kikawada T."/>
            <person name="Gusev O."/>
        </authorList>
    </citation>
    <scope>NUCLEOTIDE SEQUENCE</scope>
    <source>
        <strain evidence="10">NIAS01</strain>
        <tissue evidence="10">Whole body or cell culture</tissue>
    </source>
</reference>
<keyword evidence="3 5" id="KW-0863">Zinc-finger</keyword>
<feature type="region of interest" description="Disordered" evidence="7">
    <location>
        <begin position="506"/>
        <end position="552"/>
    </location>
</feature>
<dbReference type="Gene3D" id="3.40.1800.20">
    <property type="match status" value="1"/>
</dbReference>
<dbReference type="InterPro" id="IPR013087">
    <property type="entry name" value="Znf_C2H2_type"/>
</dbReference>
<feature type="compositionally biased region" description="Polar residues" evidence="7">
    <location>
        <begin position="506"/>
        <end position="521"/>
    </location>
</feature>
<feature type="compositionally biased region" description="Low complexity" evidence="7">
    <location>
        <begin position="533"/>
        <end position="542"/>
    </location>
</feature>
<keyword evidence="1 6" id="KW-0479">Metal-binding</keyword>
<evidence type="ECO:0000259" key="9">
    <source>
        <dbReference type="PROSITE" id="PS51915"/>
    </source>
</evidence>
<dbReference type="PANTHER" id="PTHR24379">
    <property type="entry name" value="KRAB AND ZINC FINGER DOMAIN-CONTAINING"/>
    <property type="match status" value="1"/>
</dbReference>
<feature type="domain" description="C2H2-type" evidence="8">
    <location>
        <begin position="946"/>
        <end position="974"/>
    </location>
</feature>
<dbReference type="InterPro" id="IPR003604">
    <property type="entry name" value="Matrin/U1-like-C_Znf_C2H2"/>
</dbReference>
<gene>
    <name evidence="10" type="ORF">PVAND_015811</name>
</gene>
<dbReference type="PANTHER" id="PTHR24379:SF121">
    <property type="entry name" value="C2H2-TYPE DOMAIN-CONTAINING PROTEIN"/>
    <property type="match status" value="1"/>
</dbReference>
<feature type="binding site" evidence="6">
    <location>
        <position position="11"/>
    </location>
    <ligand>
        <name>Zn(2+)</name>
        <dbReference type="ChEBI" id="CHEBI:29105"/>
    </ligand>
</feature>
<keyword evidence="4 6" id="KW-0862">Zinc</keyword>
<feature type="binding site" evidence="6">
    <location>
        <position position="89"/>
    </location>
    <ligand>
        <name>Zn(2+)</name>
        <dbReference type="ChEBI" id="CHEBI:29105"/>
    </ligand>
</feature>
<evidence type="ECO:0000256" key="5">
    <source>
        <dbReference type="PROSITE-ProRule" id="PRU00042"/>
    </source>
</evidence>
<feature type="binding site" evidence="6">
    <location>
        <position position="138"/>
    </location>
    <ligand>
        <name>Zn(2+)</name>
        <dbReference type="ChEBI" id="CHEBI:29105"/>
    </ligand>
</feature>
<dbReference type="Gene3D" id="3.30.160.60">
    <property type="entry name" value="Classic Zinc Finger"/>
    <property type="match status" value="2"/>
</dbReference>
<feature type="domain" description="ZAD" evidence="9">
    <location>
        <begin position="87"/>
        <end position="165"/>
    </location>
</feature>
<evidence type="ECO:0000256" key="4">
    <source>
        <dbReference type="ARBA" id="ARBA00022833"/>
    </source>
</evidence>
<dbReference type="EMBL" id="JADBJN010000004">
    <property type="protein sequence ID" value="KAG5667842.1"/>
    <property type="molecule type" value="Genomic_DNA"/>
</dbReference>
<dbReference type="OrthoDB" id="6077919at2759"/>
<accession>A0A9J6BDQ3</accession>
<dbReference type="PROSITE" id="PS51915">
    <property type="entry name" value="ZAD"/>
    <property type="match status" value="2"/>
</dbReference>
<dbReference type="SUPFAM" id="SSF57667">
    <property type="entry name" value="beta-beta-alpha zinc fingers"/>
    <property type="match status" value="1"/>
</dbReference>
<dbReference type="InterPro" id="IPR012934">
    <property type="entry name" value="Znf_AD"/>
</dbReference>
<evidence type="ECO:0000256" key="7">
    <source>
        <dbReference type="SAM" id="MobiDB-lite"/>
    </source>
</evidence>
<dbReference type="GO" id="GO:0003676">
    <property type="term" value="F:nucleic acid binding"/>
    <property type="evidence" value="ECO:0007669"/>
    <property type="project" value="InterPro"/>
</dbReference>
<evidence type="ECO:0000313" key="10">
    <source>
        <dbReference type="EMBL" id="KAG5667842.1"/>
    </source>
</evidence>
<sequence length="1215" mass="142693">MSNRSVELNLCRICNKISSNFVKHNSFYKKSIFDLISLVSDLEIITDNRIPSNICCNCTLELQKSKEFLSKVNSTNEKIVNNYVLHESCRLCLGEFFEKNPVHIYKTVEGVEDCRNYNELIAKISRANINRPELQYFCTNCYNSLNNFQIFKMKIIKSETKLMKQIGKSVVPKIHEIKLEHDPIEVKEESERKVVEFLTQDPLEQTEIEVKEEPKIVENSQDTQEDFSEIDQNISGTDKNLEAKNLPKKLKIFKCSHEDCNLEFFTKIERFHHMKIAGHLDKTSVTNRQFHCYCGLIFTSKREQLNHIRLTHNARFKCNSCACVVFNEKTCQSHIRKEHGSGFFTVGLLTKGINEKNGKDVFKCSICDLNFEDFMSYKIHVDGIEHYENGTHYYDGGNDEDRNELNEEEMESNIDRKYMKKQKNSHNYAKNKKLKGNEANLRNKQVIKSNNQQTNSNILQCDETMMEIDKISYKNDGQLKTVEKFQKLDKKQKYLQKVVRKSKISQAQSVDSEVTLNSSIHTELRSENKKNSKSQSINQNSDKFSKISYPRENNFDNSESHLDNFNKFINPTFTNSTTTSNSSNFNQLSTKLHKNPKISIKNEENSTVISSDPLTINQAENSLFFDPLKIEKPEVTIVEEFHQVNLLNVVTNDEKLTNFHPVVELERIKIDKNRINLKELQHKVPQINSIFDVDFIKIEDDRSQLVIMNEKIKTEDQNSTIVDQTVTCESCNKMMSSSFYHKYHINAPFHKFFLEFPQFRPEKTKRQQKLTERTQMKKMKFLCDVCQKGVIAAYYKIHLKSSSHKFYLSNPNAERKKRKPRSKNEDFSKDILVDEYDPKKTLALVCDYCRRKFFKKTLLENHIKTHCSSFYVVPCTFCNEKFLNHTTMNIHRKKNHASNDGNYSCEICNKTYEKHQEYLKHCASVGHLKILNGPKEKQSTCIKENYTCFICNQNFSCGDSYKRHCGTYHVDENEFCTRRYKTSVPFTDVDCKLCFQTFDKPNELQIHYVMDHDNSESFKLMGRGLLTCHCGKMLSRNVFKIHIEKFHPTSTVCETCGINFGENLRKFRYHRQYGHLPFISCDICGYKTQAKIRMRNHIERHLNIFHYRYVCETCGKCFGIQNHLDRHIQKNHQEGEKISIFYECDRCDKKYKCRKSLKEHKMYKHESAKRTFKIFCEICELKFEKMCKYKNHAKTAKHIEKANTLGVPIFNPKNI</sequence>
<dbReference type="SMART" id="SM00451">
    <property type="entry name" value="ZnF_U1"/>
    <property type="match status" value="4"/>
</dbReference>
<dbReference type="GO" id="GO:0008270">
    <property type="term" value="F:zinc ion binding"/>
    <property type="evidence" value="ECO:0007669"/>
    <property type="project" value="UniProtKB-UniRule"/>
</dbReference>
<evidence type="ECO:0000256" key="6">
    <source>
        <dbReference type="PROSITE-ProRule" id="PRU01263"/>
    </source>
</evidence>
<keyword evidence="11" id="KW-1185">Reference proteome</keyword>
<dbReference type="PROSITE" id="PS50157">
    <property type="entry name" value="ZINC_FINGER_C2H2_2"/>
    <property type="match status" value="5"/>
</dbReference>
<organism evidence="10 11">
    <name type="scientific">Polypedilum vanderplanki</name>
    <name type="common">Sleeping chironomid midge</name>
    <dbReference type="NCBI Taxonomy" id="319348"/>
    <lineage>
        <taxon>Eukaryota</taxon>
        <taxon>Metazoa</taxon>
        <taxon>Ecdysozoa</taxon>
        <taxon>Arthropoda</taxon>
        <taxon>Hexapoda</taxon>
        <taxon>Insecta</taxon>
        <taxon>Pterygota</taxon>
        <taxon>Neoptera</taxon>
        <taxon>Endopterygota</taxon>
        <taxon>Diptera</taxon>
        <taxon>Nematocera</taxon>
        <taxon>Chironomoidea</taxon>
        <taxon>Chironomidae</taxon>
        <taxon>Chironominae</taxon>
        <taxon>Polypedilum</taxon>
        <taxon>Polypedilum</taxon>
    </lineage>
</organism>
<protein>
    <recommendedName>
        <fullName evidence="12">Zinc finger protein</fullName>
    </recommendedName>
</protein>
<dbReference type="GO" id="GO:0005634">
    <property type="term" value="C:nucleus"/>
    <property type="evidence" value="ECO:0007669"/>
    <property type="project" value="InterPro"/>
</dbReference>
<dbReference type="SMART" id="SM00868">
    <property type="entry name" value="zf-AD"/>
    <property type="match status" value="2"/>
</dbReference>
<feature type="binding site" evidence="6">
    <location>
        <position position="14"/>
    </location>
    <ligand>
        <name>Zn(2+)</name>
        <dbReference type="ChEBI" id="CHEBI:29105"/>
    </ligand>
</feature>
<evidence type="ECO:0000256" key="2">
    <source>
        <dbReference type="ARBA" id="ARBA00022737"/>
    </source>
</evidence>
<evidence type="ECO:0000259" key="8">
    <source>
        <dbReference type="PROSITE" id="PS50157"/>
    </source>
</evidence>